<keyword evidence="2" id="KW-1185">Reference proteome</keyword>
<protein>
    <submittedName>
        <fullName evidence="1">Uncharacterized protein</fullName>
    </submittedName>
</protein>
<gene>
    <name evidence="1" type="ORF">IE53DRAFT_277190</name>
</gene>
<evidence type="ECO:0000313" key="1">
    <source>
        <dbReference type="EMBL" id="PWN47021.1"/>
    </source>
</evidence>
<evidence type="ECO:0000313" key="2">
    <source>
        <dbReference type="Proteomes" id="UP000245626"/>
    </source>
</evidence>
<dbReference type="EMBL" id="KZ820583">
    <property type="protein sequence ID" value="PWN47021.1"/>
    <property type="molecule type" value="Genomic_DNA"/>
</dbReference>
<reference evidence="1 2" key="1">
    <citation type="journal article" date="2018" name="Mol. Biol. Evol.">
        <title>Broad Genomic Sampling Reveals a Smut Pathogenic Ancestry of the Fungal Clade Ustilaginomycotina.</title>
        <authorList>
            <person name="Kijpornyongpan T."/>
            <person name="Mondo S.J."/>
            <person name="Barry K."/>
            <person name="Sandor L."/>
            <person name="Lee J."/>
            <person name="Lipzen A."/>
            <person name="Pangilinan J."/>
            <person name="LaButti K."/>
            <person name="Hainaut M."/>
            <person name="Henrissat B."/>
            <person name="Grigoriev I.V."/>
            <person name="Spatafora J.W."/>
            <person name="Aime M.C."/>
        </authorList>
    </citation>
    <scope>NUCLEOTIDE SEQUENCE [LARGE SCALE GENOMIC DNA]</scope>
    <source>
        <strain evidence="1 2">SA 807</strain>
    </source>
</reference>
<dbReference type="Proteomes" id="UP000245626">
    <property type="component" value="Unassembled WGS sequence"/>
</dbReference>
<accession>A0ACD0NMH7</accession>
<organism evidence="1 2">
    <name type="scientific">Violaceomyces palustris</name>
    <dbReference type="NCBI Taxonomy" id="1673888"/>
    <lineage>
        <taxon>Eukaryota</taxon>
        <taxon>Fungi</taxon>
        <taxon>Dikarya</taxon>
        <taxon>Basidiomycota</taxon>
        <taxon>Ustilaginomycotina</taxon>
        <taxon>Ustilaginomycetes</taxon>
        <taxon>Violaceomycetales</taxon>
        <taxon>Violaceomycetaceae</taxon>
        <taxon>Violaceomyces</taxon>
    </lineage>
</organism>
<proteinExistence type="predicted"/>
<name>A0ACD0NMH7_9BASI</name>
<sequence>MDQEEVTLKARVEIDGGWILSRKLEVENGRNSGCDPTTKTLERPEWRGERVGDLETIEVGVERGGESLESLAEGMDQLRSRLNEILSVWKDWAGKDEE</sequence>